<keyword evidence="1" id="KW-0678">Repressor</keyword>
<dbReference type="Pfam" id="PF08220">
    <property type="entry name" value="HTH_DeoR"/>
    <property type="match status" value="1"/>
</dbReference>
<gene>
    <name evidence="6" type="ORF">SMD27_10810</name>
</gene>
<dbReference type="SUPFAM" id="SSF100950">
    <property type="entry name" value="NagB/RpiA/CoA transferase-like"/>
    <property type="match status" value="1"/>
</dbReference>
<dbReference type="SMART" id="SM00420">
    <property type="entry name" value="HTH_DEOR"/>
    <property type="match status" value="1"/>
</dbReference>
<dbReference type="RefSeq" id="WP_320508374.1">
    <property type="nucleotide sequence ID" value="NZ_JAXCLW010000002.1"/>
</dbReference>
<evidence type="ECO:0000259" key="5">
    <source>
        <dbReference type="PROSITE" id="PS51000"/>
    </source>
</evidence>
<evidence type="ECO:0000256" key="3">
    <source>
        <dbReference type="ARBA" id="ARBA00023125"/>
    </source>
</evidence>
<evidence type="ECO:0000313" key="7">
    <source>
        <dbReference type="Proteomes" id="UP001279642"/>
    </source>
</evidence>
<evidence type="ECO:0000313" key="6">
    <source>
        <dbReference type="EMBL" id="MDY0883336.1"/>
    </source>
</evidence>
<dbReference type="PANTHER" id="PTHR30363:SF4">
    <property type="entry name" value="GLYCEROL-3-PHOSPHATE REGULON REPRESSOR"/>
    <property type="match status" value="1"/>
</dbReference>
<proteinExistence type="predicted"/>
<dbReference type="InterPro" id="IPR036388">
    <property type="entry name" value="WH-like_DNA-bd_sf"/>
</dbReference>
<evidence type="ECO:0000256" key="1">
    <source>
        <dbReference type="ARBA" id="ARBA00022491"/>
    </source>
</evidence>
<evidence type="ECO:0000256" key="2">
    <source>
        <dbReference type="ARBA" id="ARBA00023015"/>
    </source>
</evidence>
<dbReference type="EMBL" id="JAXCLW010000002">
    <property type="protein sequence ID" value="MDY0883336.1"/>
    <property type="molecule type" value="Genomic_DNA"/>
</dbReference>
<dbReference type="InterPro" id="IPR050313">
    <property type="entry name" value="Carb_Metab_HTH_regulators"/>
</dbReference>
<dbReference type="Pfam" id="PF00455">
    <property type="entry name" value="DeoRC"/>
    <property type="match status" value="1"/>
</dbReference>
<dbReference type="SUPFAM" id="SSF46785">
    <property type="entry name" value="Winged helix' DNA-binding domain"/>
    <property type="match status" value="1"/>
</dbReference>
<dbReference type="InterPro" id="IPR014036">
    <property type="entry name" value="DeoR-like_C"/>
</dbReference>
<dbReference type="InterPro" id="IPR037171">
    <property type="entry name" value="NagB/RpiA_transferase-like"/>
</dbReference>
<sequence length="263" mass="27888">MNTQAQEPVLPEERRHRLLELLRRNGKIVATEVSQLLAVSEDTVRRDLNELAAAGLLRRVHGGALPVLPLTPAAAPFAVRLTEDVAARDRLGKTVAALIRPGETVLLDGGTTMLAVARHLAPDLQATIITPNLPAAMALIDHPGIEIVMLGGRVDKTERVSSGITAWEALKGLSVDLCLLGVCAIDADAGMSEMTLDDARLKRCMMSCASRVATAVTGNKLGTRAPFPIGPISGLTHLITEGELPADRLTPYRDAGIDVRIAG</sequence>
<dbReference type="InterPro" id="IPR018356">
    <property type="entry name" value="Tscrpt_reg_HTH_DeoR_CS"/>
</dbReference>
<keyword evidence="4" id="KW-0804">Transcription</keyword>
<dbReference type="InterPro" id="IPR036390">
    <property type="entry name" value="WH_DNA-bd_sf"/>
</dbReference>
<dbReference type="PANTHER" id="PTHR30363">
    <property type="entry name" value="HTH-TYPE TRANSCRIPTIONAL REGULATOR SRLR-RELATED"/>
    <property type="match status" value="1"/>
</dbReference>
<dbReference type="PRINTS" id="PR00037">
    <property type="entry name" value="HTHLACR"/>
</dbReference>
<organism evidence="6 7">
    <name type="scientific">Dongia soli</name>
    <dbReference type="NCBI Taxonomy" id="600628"/>
    <lineage>
        <taxon>Bacteria</taxon>
        <taxon>Pseudomonadati</taxon>
        <taxon>Pseudomonadota</taxon>
        <taxon>Alphaproteobacteria</taxon>
        <taxon>Rhodospirillales</taxon>
        <taxon>Dongiaceae</taxon>
        <taxon>Dongia</taxon>
    </lineage>
</organism>
<protein>
    <submittedName>
        <fullName evidence="6">DeoR/GlpR family DNA-binding transcription regulator</fullName>
    </submittedName>
</protein>
<name>A0ABU5EAG5_9PROT</name>
<accession>A0ABU5EAG5</accession>
<dbReference type="GO" id="GO:0003677">
    <property type="term" value="F:DNA binding"/>
    <property type="evidence" value="ECO:0007669"/>
    <property type="project" value="UniProtKB-KW"/>
</dbReference>
<dbReference type="Gene3D" id="1.10.10.10">
    <property type="entry name" value="Winged helix-like DNA-binding domain superfamily/Winged helix DNA-binding domain"/>
    <property type="match status" value="1"/>
</dbReference>
<dbReference type="Proteomes" id="UP001279642">
    <property type="component" value="Unassembled WGS sequence"/>
</dbReference>
<comment type="caution">
    <text evidence="6">The sequence shown here is derived from an EMBL/GenBank/DDBJ whole genome shotgun (WGS) entry which is preliminary data.</text>
</comment>
<evidence type="ECO:0000256" key="4">
    <source>
        <dbReference type="ARBA" id="ARBA00023163"/>
    </source>
</evidence>
<dbReference type="PROSITE" id="PS51000">
    <property type="entry name" value="HTH_DEOR_2"/>
    <property type="match status" value="1"/>
</dbReference>
<reference evidence="6 7" key="1">
    <citation type="journal article" date="2016" name="Antonie Van Leeuwenhoek">
        <title>Dongia soli sp. nov., isolated from soil from Dokdo, Korea.</title>
        <authorList>
            <person name="Kim D.U."/>
            <person name="Lee H."/>
            <person name="Kim H."/>
            <person name="Kim S.G."/>
            <person name="Ka J.O."/>
        </authorList>
    </citation>
    <scope>NUCLEOTIDE SEQUENCE [LARGE SCALE GENOMIC DNA]</scope>
    <source>
        <strain evidence="6 7">D78</strain>
    </source>
</reference>
<dbReference type="PROSITE" id="PS00894">
    <property type="entry name" value="HTH_DEOR_1"/>
    <property type="match status" value="1"/>
</dbReference>
<keyword evidence="3 6" id="KW-0238">DNA-binding</keyword>
<dbReference type="SMART" id="SM01134">
    <property type="entry name" value="DeoRC"/>
    <property type="match status" value="1"/>
</dbReference>
<feature type="domain" description="HTH deoR-type" evidence="5">
    <location>
        <begin position="11"/>
        <end position="66"/>
    </location>
</feature>
<keyword evidence="7" id="KW-1185">Reference proteome</keyword>
<keyword evidence="2" id="KW-0805">Transcription regulation</keyword>
<dbReference type="InterPro" id="IPR001034">
    <property type="entry name" value="DeoR_HTH"/>
</dbReference>